<gene>
    <name evidence="5" type="ORF">MKZ38_010622</name>
</gene>
<organism evidence="5 6">
    <name type="scientific">Zalerion maritima</name>
    <dbReference type="NCBI Taxonomy" id="339359"/>
    <lineage>
        <taxon>Eukaryota</taxon>
        <taxon>Fungi</taxon>
        <taxon>Dikarya</taxon>
        <taxon>Ascomycota</taxon>
        <taxon>Pezizomycotina</taxon>
        <taxon>Sordariomycetes</taxon>
        <taxon>Lulworthiomycetidae</taxon>
        <taxon>Lulworthiales</taxon>
        <taxon>Lulworthiaceae</taxon>
        <taxon>Zalerion</taxon>
    </lineage>
</organism>
<sequence length="257" mass="28467">MTLPQPTISILTGAELCTQPALERLAFQFRYRVFVEKLGWQALRREDRLETDAFDTDEAVHFIISIPKPQATTIATTTTTPPSSNSDDDLQTRIEVVAYSRLLPTTRPHLLSTVYPHLLNDPSITSTPPTGNHIWEWTRTTAIPQPTTKKNMADDVSGFGFAVNPVGRLLLLAVVEWAVSPVAHGRPERGALKALAVQCPPTLALALEPLGGRAEVLADPSVTEEKEEVVPMLVHVNERSPPTMRSVFGMTREERRF</sequence>
<dbReference type="Gene3D" id="3.40.630.30">
    <property type="match status" value="1"/>
</dbReference>
<dbReference type="InterPro" id="IPR001690">
    <property type="entry name" value="Autoind_synthase"/>
</dbReference>
<reference evidence="5" key="1">
    <citation type="submission" date="2022-07" db="EMBL/GenBank/DDBJ databases">
        <title>Draft genome sequence of Zalerion maritima ATCC 34329, a (micro)plastics degrading marine fungus.</title>
        <authorList>
            <person name="Paco A."/>
            <person name="Goncalves M.F.M."/>
            <person name="Rocha-Santos T.A.P."/>
            <person name="Alves A."/>
        </authorList>
    </citation>
    <scope>NUCLEOTIDE SEQUENCE</scope>
    <source>
        <strain evidence="5">ATCC 34329</strain>
    </source>
</reference>
<evidence type="ECO:0000313" key="6">
    <source>
        <dbReference type="Proteomes" id="UP001201980"/>
    </source>
</evidence>
<keyword evidence="4" id="KW-0071">Autoinducer synthesis</keyword>
<dbReference type="SUPFAM" id="SSF55729">
    <property type="entry name" value="Acyl-CoA N-acyltransferases (Nat)"/>
    <property type="match status" value="1"/>
</dbReference>
<keyword evidence="2" id="KW-0808">Transferase</keyword>
<keyword evidence="6" id="KW-1185">Reference proteome</keyword>
<evidence type="ECO:0000256" key="3">
    <source>
        <dbReference type="ARBA" id="ARBA00022691"/>
    </source>
</evidence>
<proteinExistence type="predicted"/>
<evidence type="ECO:0000313" key="5">
    <source>
        <dbReference type="EMBL" id="KAJ2891878.1"/>
    </source>
</evidence>
<name>A0AAD5RFV6_9PEZI</name>
<dbReference type="AlphaFoldDB" id="A0AAD5RFV6"/>
<dbReference type="PROSITE" id="PS51187">
    <property type="entry name" value="AUTOINDUCER_SYNTH_2"/>
    <property type="match status" value="1"/>
</dbReference>
<dbReference type="GO" id="GO:0007165">
    <property type="term" value="P:signal transduction"/>
    <property type="evidence" value="ECO:0007669"/>
    <property type="project" value="TreeGrafter"/>
</dbReference>
<keyword evidence="1" id="KW-0673">Quorum sensing</keyword>
<dbReference type="GO" id="GO:0016740">
    <property type="term" value="F:transferase activity"/>
    <property type="evidence" value="ECO:0007669"/>
    <property type="project" value="UniProtKB-KW"/>
</dbReference>
<dbReference type="PANTHER" id="PTHR39322">
    <property type="entry name" value="ACYL-HOMOSERINE-LACTONE SYNTHASE"/>
    <property type="match status" value="1"/>
</dbReference>
<dbReference type="PANTHER" id="PTHR39322:SF1">
    <property type="entry name" value="ISOVALERYL-HOMOSERINE LACTONE SYNTHASE"/>
    <property type="match status" value="1"/>
</dbReference>
<evidence type="ECO:0000256" key="2">
    <source>
        <dbReference type="ARBA" id="ARBA00022679"/>
    </source>
</evidence>
<evidence type="ECO:0000256" key="1">
    <source>
        <dbReference type="ARBA" id="ARBA00022654"/>
    </source>
</evidence>
<evidence type="ECO:0000256" key="4">
    <source>
        <dbReference type="ARBA" id="ARBA00022929"/>
    </source>
</evidence>
<accession>A0AAD5RFV6</accession>
<dbReference type="InterPro" id="IPR016181">
    <property type="entry name" value="Acyl_CoA_acyltransferase"/>
</dbReference>
<dbReference type="GO" id="GO:0009372">
    <property type="term" value="P:quorum sensing"/>
    <property type="evidence" value="ECO:0007669"/>
    <property type="project" value="UniProtKB-KW"/>
</dbReference>
<keyword evidence="3" id="KW-0949">S-adenosyl-L-methionine</keyword>
<comment type="caution">
    <text evidence="5">The sequence shown here is derived from an EMBL/GenBank/DDBJ whole genome shotgun (WGS) entry which is preliminary data.</text>
</comment>
<dbReference type="EMBL" id="JAKWBI020000961">
    <property type="protein sequence ID" value="KAJ2891878.1"/>
    <property type="molecule type" value="Genomic_DNA"/>
</dbReference>
<dbReference type="Proteomes" id="UP001201980">
    <property type="component" value="Unassembled WGS sequence"/>
</dbReference>
<protein>
    <submittedName>
        <fullName evidence="5">GNAT family N-acetyltransferase</fullName>
    </submittedName>
</protein>